<keyword evidence="3" id="KW-0762">Sugar transport</keyword>
<reference evidence="5 6" key="1">
    <citation type="journal article" date="2019" name="Int. J. Syst. Evol. Microbiol.">
        <title>The Global Catalogue of Microorganisms (GCM) 10K type strain sequencing project: providing services to taxonomists for standard genome sequencing and annotation.</title>
        <authorList>
            <consortium name="The Broad Institute Genomics Platform"/>
            <consortium name="The Broad Institute Genome Sequencing Center for Infectious Disease"/>
            <person name="Wu L."/>
            <person name="Ma J."/>
        </authorList>
    </citation>
    <scope>NUCLEOTIDE SEQUENCE [LARGE SCALE GENOMIC DNA]</scope>
    <source>
        <strain evidence="5 6">XZGYJ-43</strain>
    </source>
</reference>
<dbReference type="SUPFAM" id="SSF53850">
    <property type="entry name" value="Periplasmic binding protein-like II"/>
    <property type="match status" value="1"/>
</dbReference>
<evidence type="ECO:0000256" key="1">
    <source>
        <dbReference type="ARBA" id="ARBA00008520"/>
    </source>
</evidence>
<evidence type="ECO:0000313" key="5">
    <source>
        <dbReference type="EMBL" id="MFC7198949.1"/>
    </source>
</evidence>
<evidence type="ECO:0000313" key="6">
    <source>
        <dbReference type="Proteomes" id="UP001596447"/>
    </source>
</evidence>
<protein>
    <submittedName>
        <fullName evidence="5">Extracellular solute-binding protein</fullName>
    </submittedName>
</protein>
<dbReference type="InterPro" id="IPR006059">
    <property type="entry name" value="SBP"/>
</dbReference>
<keyword evidence="2" id="KW-0813">Transport</keyword>
<dbReference type="RefSeq" id="WP_382268106.1">
    <property type="nucleotide sequence ID" value="NZ_JBHTAR010000011.1"/>
</dbReference>
<dbReference type="EMBL" id="JBHTAR010000011">
    <property type="protein sequence ID" value="MFC7198949.1"/>
    <property type="molecule type" value="Genomic_DNA"/>
</dbReference>
<keyword evidence="4" id="KW-0732">Signal</keyword>
<dbReference type="Gene3D" id="3.40.190.10">
    <property type="entry name" value="Periplasmic binding protein-like II"/>
    <property type="match status" value="2"/>
</dbReference>
<sequence>MDRRSMLRKFGSAGVLAAIAGCASVQKQATTTAAGGGGGSDGADTTSTIEGGKATAWVARPSAEEKSIKQNIDQFNGQSPHTLEMSDISDLGKKTSSAIPAGQGPHTFEWAHDWIGDYYQSGFLADQSGKLDVSLDTFTDAAAQAVQFDGATLGLPTSAETVALLYNKEYVDSPPKTVSEMVDIMSEHHDPANGTYGLSYPLTPYFISGWAQAYGGYYFDPDKDPMLGLSKPETIKGFNLVADTFTKYMPEDTTYGPQASVFSTGNAPLAINGPWYLATLREKNLDFGVAELPTPDGGTPTPYTGIQLWYFSKKMQKDTPATNAARSFIEWYATNTDLLLEIAEKHGFIPVHEDLAGSDELPANVKGFSEAARQGIPMPTHPKVKAVWDPVKNAFKTALNGDESMESAMAGAEETIRSRWES</sequence>
<accession>A0ABD5Z197</accession>
<dbReference type="PRINTS" id="PR00181">
    <property type="entry name" value="MALTOSEBP"/>
</dbReference>
<dbReference type="PANTHER" id="PTHR30061:SF50">
    <property type="entry name" value="MALTOSE_MALTODEXTRIN-BINDING PERIPLASMIC PROTEIN"/>
    <property type="match status" value="1"/>
</dbReference>
<dbReference type="Proteomes" id="UP001596447">
    <property type="component" value="Unassembled WGS sequence"/>
</dbReference>
<dbReference type="PANTHER" id="PTHR30061">
    <property type="entry name" value="MALTOSE-BINDING PERIPLASMIC PROTEIN"/>
    <property type="match status" value="1"/>
</dbReference>
<dbReference type="AlphaFoldDB" id="A0ABD5Z197"/>
<evidence type="ECO:0000256" key="3">
    <source>
        <dbReference type="ARBA" id="ARBA00022597"/>
    </source>
</evidence>
<name>A0ABD5Z197_9EURY</name>
<organism evidence="5 6">
    <name type="scientific">Halospeciosus flavus</name>
    <dbReference type="NCBI Taxonomy" id="3032283"/>
    <lineage>
        <taxon>Archaea</taxon>
        <taxon>Methanobacteriati</taxon>
        <taxon>Methanobacteriota</taxon>
        <taxon>Stenosarchaea group</taxon>
        <taxon>Halobacteria</taxon>
        <taxon>Halobacteriales</taxon>
        <taxon>Halobacteriaceae</taxon>
        <taxon>Halospeciosus</taxon>
    </lineage>
</organism>
<keyword evidence="6" id="KW-1185">Reference proteome</keyword>
<gene>
    <name evidence="5" type="ORF">ACFQJ9_05875</name>
</gene>
<evidence type="ECO:0000256" key="4">
    <source>
        <dbReference type="ARBA" id="ARBA00022729"/>
    </source>
</evidence>
<comment type="similarity">
    <text evidence="1">Belongs to the bacterial solute-binding protein 1 family.</text>
</comment>
<dbReference type="Pfam" id="PF13416">
    <property type="entry name" value="SBP_bac_8"/>
    <property type="match status" value="1"/>
</dbReference>
<evidence type="ECO:0000256" key="2">
    <source>
        <dbReference type="ARBA" id="ARBA00022448"/>
    </source>
</evidence>
<dbReference type="InterPro" id="IPR006060">
    <property type="entry name" value="Maltose/Cyclodextrin-bd"/>
</dbReference>
<proteinExistence type="inferred from homology"/>
<dbReference type="PROSITE" id="PS51257">
    <property type="entry name" value="PROKAR_LIPOPROTEIN"/>
    <property type="match status" value="1"/>
</dbReference>
<comment type="caution">
    <text evidence="5">The sequence shown here is derived from an EMBL/GenBank/DDBJ whole genome shotgun (WGS) entry which is preliminary data.</text>
</comment>